<reference evidence="2 3" key="1">
    <citation type="submission" date="2021-08" db="EMBL/GenBank/DDBJ databases">
        <authorList>
            <person name="Peeters C."/>
        </authorList>
    </citation>
    <scope>NUCLEOTIDE SEQUENCE [LARGE SCALE GENOMIC DNA]</scope>
    <source>
        <strain evidence="2 3">LMG 32289</strain>
    </source>
</reference>
<keyword evidence="1" id="KW-1133">Transmembrane helix</keyword>
<proteinExistence type="predicted"/>
<dbReference type="EMBL" id="CAJZAG010000015">
    <property type="protein sequence ID" value="CAG9185640.1"/>
    <property type="molecule type" value="Genomic_DNA"/>
</dbReference>
<evidence type="ECO:0000313" key="3">
    <source>
        <dbReference type="Proteomes" id="UP000706525"/>
    </source>
</evidence>
<name>A0ABM8XYX0_9BURK</name>
<protein>
    <submittedName>
        <fullName evidence="2">Uncharacterized protein</fullName>
    </submittedName>
</protein>
<organism evidence="2 3">
    <name type="scientific">Cupriavidus pampae</name>
    <dbReference type="NCBI Taxonomy" id="659251"/>
    <lineage>
        <taxon>Bacteria</taxon>
        <taxon>Pseudomonadati</taxon>
        <taxon>Pseudomonadota</taxon>
        <taxon>Betaproteobacteria</taxon>
        <taxon>Burkholderiales</taxon>
        <taxon>Burkholderiaceae</taxon>
        <taxon>Cupriavidus</taxon>
    </lineage>
</organism>
<evidence type="ECO:0000313" key="2">
    <source>
        <dbReference type="EMBL" id="CAG9185640.1"/>
    </source>
</evidence>
<accession>A0ABM8XYX0</accession>
<keyword evidence="3" id="KW-1185">Reference proteome</keyword>
<keyword evidence="1" id="KW-0472">Membrane</keyword>
<dbReference type="RefSeq" id="WP_223994983.1">
    <property type="nucleotide sequence ID" value="NZ_CAJZAG010000015.1"/>
</dbReference>
<dbReference type="Proteomes" id="UP000706525">
    <property type="component" value="Unassembled WGS sequence"/>
</dbReference>
<evidence type="ECO:0000256" key="1">
    <source>
        <dbReference type="SAM" id="Phobius"/>
    </source>
</evidence>
<comment type="caution">
    <text evidence="2">The sequence shown here is derived from an EMBL/GenBank/DDBJ whole genome shotgun (WGS) entry which is preliminary data.</text>
</comment>
<feature type="transmembrane region" description="Helical" evidence="1">
    <location>
        <begin position="39"/>
        <end position="58"/>
    </location>
</feature>
<keyword evidence="1" id="KW-0812">Transmembrane</keyword>
<sequence length="68" mass="7744">MQRLEFWPGVRFDLFAGAIEILEPTGKGQLAVIRSIRTFALFTMFTMFSFNVLVISWSPKLLMPGMTS</sequence>
<gene>
    <name evidence="2" type="ORF">LMG32289_06023</name>
</gene>